<dbReference type="InterPro" id="IPR017689">
    <property type="entry name" value="BamD"/>
</dbReference>
<dbReference type="Gene3D" id="1.25.40.10">
    <property type="entry name" value="Tetratricopeptide repeat domain"/>
    <property type="match status" value="1"/>
</dbReference>
<feature type="domain" description="Outer membrane lipoprotein BamD-like" evidence="4">
    <location>
        <begin position="33"/>
        <end position="180"/>
    </location>
</feature>
<evidence type="ECO:0000313" key="6">
    <source>
        <dbReference type="Proteomes" id="UP000718451"/>
    </source>
</evidence>
<feature type="domain" description="Outer membrane lipoprotein BamD-like" evidence="4">
    <location>
        <begin position="191"/>
        <end position="269"/>
    </location>
</feature>
<gene>
    <name evidence="5" type="primary">bamD</name>
    <name evidence="5" type="ORF">HCU67_11455</name>
</gene>
<dbReference type="PROSITE" id="PS51257">
    <property type="entry name" value="PROKAR_LIPOPROTEIN"/>
    <property type="match status" value="1"/>
</dbReference>
<keyword evidence="1" id="KW-0732">Signal</keyword>
<keyword evidence="2" id="KW-0472">Membrane</keyword>
<evidence type="ECO:0000256" key="3">
    <source>
        <dbReference type="ARBA" id="ARBA00023237"/>
    </source>
</evidence>
<evidence type="ECO:0000313" key="5">
    <source>
        <dbReference type="EMBL" id="NKI32562.1"/>
    </source>
</evidence>
<dbReference type="Proteomes" id="UP000718451">
    <property type="component" value="Unassembled WGS sequence"/>
</dbReference>
<proteinExistence type="predicted"/>
<protein>
    <submittedName>
        <fullName evidence="5">Outer membrane protein assembly factor BamD</fullName>
    </submittedName>
</protein>
<keyword evidence="3" id="KW-0998">Cell outer membrane</keyword>
<reference evidence="5 6" key="1">
    <citation type="submission" date="2020-04" db="EMBL/GenBank/DDBJ databases">
        <authorList>
            <person name="Yoon J."/>
        </authorList>
    </citation>
    <scope>NUCLEOTIDE SEQUENCE [LARGE SCALE GENOMIC DNA]</scope>
    <source>
        <strain evidence="5 6">DJ-13</strain>
    </source>
</reference>
<comment type="caution">
    <text evidence="5">The sequence shown here is derived from an EMBL/GenBank/DDBJ whole genome shotgun (WGS) entry which is preliminary data.</text>
</comment>
<dbReference type="NCBIfam" id="TIGR03302">
    <property type="entry name" value="OM_YfiO"/>
    <property type="match status" value="1"/>
</dbReference>
<dbReference type="Pfam" id="PF13525">
    <property type="entry name" value="YfiO"/>
    <property type="match status" value="2"/>
</dbReference>
<evidence type="ECO:0000256" key="1">
    <source>
        <dbReference type="ARBA" id="ARBA00022729"/>
    </source>
</evidence>
<dbReference type="InterPro" id="IPR011990">
    <property type="entry name" value="TPR-like_helical_dom_sf"/>
</dbReference>
<evidence type="ECO:0000256" key="2">
    <source>
        <dbReference type="ARBA" id="ARBA00023136"/>
    </source>
</evidence>
<accession>A0ABX1GUZ5</accession>
<dbReference type="EMBL" id="JAAWWL010000002">
    <property type="protein sequence ID" value="NKI32562.1"/>
    <property type="molecule type" value="Genomic_DNA"/>
</dbReference>
<dbReference type="InterPro" id="IPR039565">
    <property type="entry name" value="BamD-like"/>
</dbReference>
<dbReference type="SUPFAM" id="SSF48452">
    <property type="entry name" value="TPR-like"/>
    <property type="match status" value="1"/>
</dbReference>
<organism evidence="5 6">
    <name type="scientific">Croceivirga thetidis</name>
    <dbReference type="NCBI Taxonomy" id="2721623"/>
    <lineage>
        <taxon>Bacteria</taxon>
        <taxon>Pseudomonadati</taxon>
        <taxon>Bacteroidota</taxon>
        <taxon>Flavobacteriia</taxon>
        <taxon>Flavobacteriales</taxon>
        <taxon>Flavobacteriaceae</taxon>
        <taxon>Croceivirga</taxon>
    </lineage>
</organism>
<name>A0ABX1GUZ5_9FLAO</name>
<keyword evidence="6" id="KW-1185">Reference proteome</keyword>
<sequence>MFLKMRAITFPILLLLLLLTSCNEYQKVLKNTDVKAKYELAEKYYNEGDYTRAKRLFEQIAPKYAGKPQGERVMFFFANSYYQTKSFYLAGYQFERFIRSYPNSDKLQEASFLEAKSYYQLSPKYSLDQTDTEKALSKLQVFINTYPESEYFEEANALAQELARKKQKKQFEIGKQYAKLGELYLLDFNVAAGTALENFVSENPGTIYKEDALYQRLVALSNLAFNSTYSKKQERVENAMDAYKALLKSYPESEYKKQADNLLKKLQKEVEVKDGITK</sequence>
<evidence type="ECO:0000259" key="4">
    <source>
        <dbReference type="Pfam" id="PF13525"/>
    </source>
</evidence>